<dbReference type="SUPFAM" id="SSF53474">
    <property type="entry name" value="alpha/beta-Hydrolases"/>
    <property type="match status" value="1"/>
</dbReference>
<dbReference type="GO" id="GO:0004185">
    <property type="term" value="F:serine-type carboxypeptidase activity"/>
    <property type="evidence" value="ECO:0007669"/>
    <property type="project" value="InterPro"/>
</dbReference>
<evidence type="ECO:0000256" key="2">
    <source>
        <dbReference type="ARBA" id="ARBA00022670"/>
    </source>
</evidence>
<organism evidence="7 8">
    <name type="scientific">Aureliella helgolandensis</name>
    <dbReference type="NCBI Taxonomy" id="2527968"/>
    <lineage>
        <taxon>Bacteria</taxon>
        <taxon>Pseudomonadati</taxon>
        <taxon>Planctomycetota</taxon>
        <taxon>Planctomycetia</taxon>
        <taxon>Pirellulales</taxon>
        <taxon>Pirellulaceae</taxon>
        <taxon>Aureliella</taxon>
    </lineage>
</organism>
<dbReference type="InterPro" id="IPR001563">
    <property type="entry name" value="Peptidase_S10"/>
</dbReference>
<evidence type="ECO:0000256" key="4">
    <source>
        <dbReference type="ARBA" id="ARBA00022801"/>
    </source>
</evidence>
<accession>A0A518GCF8</accession>
<dbReference type="PANTHER" id="PTHR11802">
    <property type="entry name" value="SERINE PROTEASE FAMILY S10 SERINE CARBOXYPEPTIDASE"/>
    <property type="match status" value="1"/>
</dbReference>
<dbReference type="AlphaFoldDB" id="A0A518GCF8"/>
<evidence type="ECO:0000256" key="1">
    <source>
        <dbReference type="ARBA" id="ARBA00022645"/>
    </source>
</evidence>
<dbReference type="KEGG" id="ahel:Q31a_46540"/>
<dbReference type="Gene3D" id="3.40.50.1820">
    <property type="entry name" value="alpha/beta hydrolase"/>
    <property type="match status" value="1"/>
</dbReference>
<evidence type="ECO:0000313" key="7">
    <source>
        <dbReference type="EMBL" id="QDV26282.1"/>
    </source>
</evidence>
<protein>
    <submittedName>
        <fullName evidence="7">Serine carboxypeptidase</fullName>
    </submittedName>
</protein>
<keyword evidence="5" id="KW-0325">Glycoprotein</keyword>
<keyword evidence="1 7" id="KW-0121">Carboxypeptidase</keyword>
<dbReference type="InterPro" id="IPR029058">
    <property type="entry name" value="AB_hydrolase_fold"/>
</dbReference>
<dbReference type="GO" id="GO:0006508">
    <property type="term" value="P:proteolysis"/>
    <property type="evidence" value="ECO:0007669"/>
    <property type="project" value="UniProtKB-KW"/>
</dbReference>
<name>A0A518GCF8_9BACT</name>
<feature type="region of interest" description="Disordered" evidence="6">
    <location>
        <begin position="29"/>
        <end position="56"/>
    </location>
</feature>
<evidence type="ECO:0000256" key="5">
    <source>
        <dbReference type="ARBA" id="ARBA00023180"/>
    </source>
</evidence>
<keyword evidence="3" id="KW-0732">Signal</keyword>
<dbReference type="RefSeq" id="WP_231690871.1">
    <property type="nucleotide sequence ID" value="NZ_CP036298.1"/>
</dbReference>
<dbReference type="EMBL" id="CP036298">
    <property type="protein sequence ID" value="QDV26282.1"/>
    <property type="molecule type" value="Genomic_DNA"/>
</dbReference>
<dbReference type="Proteomes" id="UP000318017">
    <property type="component" value="Chromosome"/>
</dbReference>
<dbReference type="PANTHER" id="PTHR11802:SF3">
    <property type="entry name" value="RETINOID-INDUCIBLE SERINE CARBOXYPEPTIDASE"/>
    <property type="match status" value="1"/>
</dbReference>
<proteinExistence type="predicted"/>
<keyword evidence="4" id="KW-0378">Hydrolase</keyword>
<evidence type="ECO:0000256" key="6">
    <source>
        <dbReference type="SAM" id="MobiDB-lite"/>
    </source>
</evidence>
<keyword evidence="8" id="KW-1185">Reference proteome</keyword>
<reference evidence="7 8" key="1">
    <citation type="submission" date="2019-02" db="EMBL/GenBank/DDBJ databases">
        <title>Deep-cultivation of Planctomycetes and their phenomic and genomic characterization uncovers novel biology.</title>
        <authorList>
            <person name="Wiegand S."/>
            <person name="Jogler M."/>
            <person name="Boedeker C."/>
            <person name="Pinto D."/>
            <person name="Vollmers J."/>
            <person name="Rivas-Marin E."/>
            <person name="Kohn T."/>
            <person name="Peeters S.H."/>
            <person name="Heuer A."/>
            <person name="Rast P."/>
            <person name="Oberbeckmann S."/>
            <person name="Bunk B."/>
            <person name="Jeske O."/>
            <person name="Meyerdierks A."/>
            <person name="Storesund J.E."/>
            <person name="Kallscheuer N."/>
            <person name="Luecker S."/>
            <person name="Lage O.M."/>
            <person name="Pohl T."/>
            <person name="Merkel B.J."/>
            <person name="Hornburger P."/>
            <person name="Mueller R.-W."/>
            <person name="Bruemmer F."/>
            <person name="Labrenz M."/>
            <person name="Spormann A.M."/>
            <person name="Op den Camp H."/>
            <person name="Overmann J."/>
            <person name="Amann R."/>
            <person name="Jetten M.S.M."/>
            <person name="Mascher T."/>
            <person name="Medema M.H."/>
            <person name="Devos D.P."/>
            <person name="Kaster A.-K."/>
            <person name="Ovreas L."/>
            <person name="Rohde M."/>
            <person name="Galperin M.Y."/>
            <person name="Jogler C."/>
        </authorList>
    </citation>
    <scope>NUCLEOTIDE SEQUENCE [LARGE SCALE GENOMIC DNA]</scope>
    <source>
        <strain evidence="7 8">Q31a</strain>
    </source>
</reference>
<evidence type="ECO:0000256" key="3">
    <source>
        <dbReference type="ARBA" id="ARBA00022729"/>
    </source>
</evidence>
<keyword evidence="2" id="KW-0645">Protease</keyword>
<dbReference type="Pfam" id="PF00450">
    <property type="entry name" value="Peptidase_S10"/>
    <property type="match status" value="1"/>
</dbReference>
<evidence type="ECO:0000313" key="8">
    <source>
        <dbReference type="Proteomes" id="UP000318017"/>
    </source>
</evidence>
<sequence length="522" mass="58559">MRTQLSFWGLLPLMTLIWLPPLSWGYEKPSGGAESAERAQSPKGEGDEAESPTTPFHVSSVETVGAVEIHGQRVEYQVETGTFDQTSDSGEVKAKVFFVAYTRVGLEGRTRPVTFAFNGGPGSSSVWLHLGMLGPKRIVFPEDASPLRPPYHLENNPHSLLDITDLVFIDPVSTGFSRPAEKEDKSQFHGYQEDVRSVGQFIHDWTSHASRWESPKFLLGESYGGIRAAGLSEHLQSRYNLELNGAVVISGAINFQTLRFGNGNDLPYICFLPTYAATAWYHQALSEDLQALPLDEVVARAEDLALGKYADVLLRGSSATPAAVTEVVQELSQLTGLSETYLRRSNLRVPMSHFGKELLRDANRTIGRFDSRYKGIDQDSVGAQTEYDPSGAAIFGPFTATMNQYLREELKYEQPRTYEILTNKVHPWNYDTFTGRYVDGTESLREAMTANPFFKLYVACGYNDLATPHFAMQYTLDHLGLDESLRKNVTVSRFEGGHMMYIYEPSMERLRDELVKWYSEAY</sequence>
<gene>
    <name evidence="7" type="ORF">Q31a_46540</name>
</gene>